<dbReference type="AlphaFoldDB" id="A0A1H4AP12"/>
<accession>A0A1H4AP12</accession>
<keyword evidence="1" id="KW-1133">Transmembrane helix</keyword>
<evidence type="ECO:0000256" key="1">
    <source>
        <dbReference type="SAM" id="Phobius"/>
    </source>
</evidence>
<reference evidence="3" key="1">
    <citation type="submission" date="2016-10" db="EMBL/GenBank/DDBJ databases">
        <authorList>
            <person name="Varghese N."/>
            <person name="Submissions S."/>
        </authorList>
    </citation>
    <scope>NUCLEOTIDE SEQUENCE [LARGE SCALE GENOMIC DNA]</scope>
    <source>
        <strain evidence="3">KPR-1</strain>
    </source>
</reference>
<organism evidence="2 3">
    <name type="scientific">Bowdeniella nasicola</name>
    <dbReference type="NCBI Taxonomy" id="208480"/>
    <lineage>
        <taxon>Bacteria</taxon>
        <taxon>Bacillati</taxon>
        <taxon>Actinomycetota</taxon>
        <taxon>Actinomycetes</taxon>
        <taxon>Actinomycetales</taxon>
        <taxon>Actinomycetaceae</taxon>
        <taxon>Bowdeniella</taxon>
    </lineage>
</organism>
<feature type="transmembrane region" description="Helical" evidence="1">
    <location>
        <begin position="6"/>
        <end position="25"/>
    </location>
</feature>
<keyword evidence="3" id="KW-1185">Reference proteome</keyword>
<evidence type="ECO:0000313" key="3">
    <source>
        <dbReference type="Proteomes" id="UP000199288"/>
    </source>
</evidence>
<keyword evidence="1" id="KW-0812">Transmembrane</keyword>
<protein>
    <submittedName>
        <fullName evidence="2">Uncharacterized protein</fullName>
    </submittedName>
</protein>
<evidence type="ECO:0000313" key="2">
    <source>
        <dbReference type="EMBL" id="SEA37643.1"/>
    </source>
</evidence>
<sequence>MPGFGWVFLILAALVAIAACLVILARSALRSARRSGLALAQLRMNSPKLDAPVAHATAVLPDGPRNARKAKLAVSDARAQRRSQRFVRTLKRWEALGLVHIDRRHRA</sequence>
<name>A0A1H4AP12_9ACTO</name>
<dbReference type="Proteomes" id="UP000199288">
    <property type="component" value="Unassembled WGS sequence"/>
</dbReference>
<dbReference type="EMBL" id="FNQV01000008">
    <property type="protein sequence ID" value="SEA37643.1"/>
    <property type="molecule type" value="Genomic_DNA"/>
</dbReference>
<proteinExistence type="predicted"/>
<gene>
    <name evidence="2" type="ORF">SAMN02910418_01458</name>
</gene>
<keyword evidence="1" id="KW-0472">Membrane</keyword>